<reference evidence="2" key="1">
    <citation type="submission" date="2017-06" db="EMBL/GenBank/DDBJ databases">
        <authorList>
            <person name="Varghese N."/>
            <person name="Submissions S."/>
        </authorList>
    </citation>
    <scope>NUCLEOTIDE SEQUENCE [LARGE SCALE GENOMIC DNA]</scope>
    <source>
        <strain evidence="2">DSM 137</strain>
    </source>
</reference>
<dbReference type="Pfam" id="PF11011">
    <property type="entry name" value="DUF2849"/>
    <property type="match status" value="1"/>
</dbReference>
<sequence>MAVVKRPPFPVILVANDLVEGEVIFAAEHGWTRDVRAARVANDAEAAQALEQFGAAQARACKVVDAYLVDVEIEAGVPVPRHYRERLRTLGPSHRLDLGKQADFHL</sequence>
<dbReference type="InterPro" id="IPR021270">
    <property type="entry name" value="DUF2849"/>
</dbReference>
<keyword evidence="2" id="KW-1185">Reference proteome</keyword>
<dbReference type="Proteomes" id="UP000198418">
    <property type="component" value="Unassembled WGS sequence"/>
</dbReference>
<dbReference type="EMBL" id="FYDG01000003">
    <property type="protein sequence ID" value="SNB68303.1"/>
    <property type="molecule type" value="Genomic_DNA"/>
</dbReference>
<dbReference type="RefSeq" id="WP_088520174.1">
    <property type="nucleotide sequence ID" value="NZ_FYDG01000003.1"/>
</dbReference>
<name>A0A212R8E2_RHOAC</name>
<evidence type="ECO:0000313" key="1">
    <source>
        <dbReference type="EMBL" id="SNB68303.1"/>
    </source>
</evidence>
<accession>A0A212R8E2</accession>
<dbReference type="AlphaFoldDB" id="A0A212R8E2"/>
<evidence type="ECO:0000313" key="2">
    <source>
        <dbReference type="Proteomes" id="UP000198418"/>
    </source>
</evidence>
<protein>
    <recommendedName>
        <fullName evidence="3">DUF2849 domain-containing protein</fullName>
    </recommendedName>
</protein>
<proteinExistence type="predicted"/>
<organism evidence="1 2">
    <name type="scientific">Rhodoblastus acidophilus</name>
    <name type="common">Rhodopseudomonas acidophila</name>
    <dbReference type="NCBI Taxonomy" id="1074"/>
    <lineage>
        <taxon>Bacteria</taxon>
        <taxon>Pseudomonadati</taxon>
        <taxon>Pseudomonadota</taxon>
        <taxon>Alphaproteobacteria</taxon>
        <taxon>Hyphomicrobiales</taxon>
        <taxon>Rhodoblastaceae</taxon>
        <taxon>Rhodoblastus</taxon>
    </lineage>
</organism>
<gene>
    <name evidence="1" type="ORF">SAMN06265338_10334</name>
</gene>
<dbReference type="OrthoDB" id="5738806at2"/>
<evidence type="ECO:0008006" key="3">
    <source>
        <dbReference type="Google" id="ProtNLM"/>
    </source>
</evidence>